<evidence type="ECO:0000313" key="2">
    <source>
        <dbReference type="Proteomes" id="UP001596413"/>
    </source>
</evidence>
<proteinExistence type="predicted"/>
<sequence>MLDVRVPICAGLPAALITDPVVVALVQVSWIPPEVQTTLPELTIFTGSGVGELGVTFQVVAANGAALAGAASARAAAPAANTVATRSAVAANLGLDIKPFTPWV</sequence>
<evidence type="ECO:0000313" key="1">
    <source>
        <dbReference type="EMBL" id="MFC7217697.1"/>
    </source>
</evidence>
<dbReference type="RefSeq" id="WP_386412715.1">
    <property type="nucleotide sequence ID" value="NZ_JBHSZO010000006.1"/>
</dbReference>
<gene>
    <name evidence="1" type="ORF">ACFQLX_05850</name>
</gene>
<reference evidence="2" key="1">
    <citation type="journal article" date="2019" name="Int. J. Syst. Evol. Microbiol.">
        <title>The Global Catalogue of Microorganisms (GCM) 10K type strain sequencing project: providing services to taxonomists for standard genome sequencing and annotation.</title>
        <authorList>
            <consortium name="The Broad Institute Genomics Platform"/>
            <consortium name="The Broad Institute Genome Sequencing Center for Infectious Disease"/>
            <person name="Wu L."/>
            <person name="Ma J."/>
        </authorList>
    </citation>
    <scope>NUCLEOTIDE SEQUENCE [LARGE SCALE GENOMIC DNA]</scope>
    <source>
        <strain evidence="2">CGMCC 1.13681</strain>
    </source>
</reference>
<protein>
    <submittedName>
        <fullName evidence="1">Uncharacterized protein</fullName>
    </submittedName>
</protein>
<accession>A0ABW2GD35</accession>
<organism evidence="1 2">
    <name type="scientific">Streptomyces polyrhachis</name>
    <dbReference type="NCBI Taxonomy" id="1282885"/>
    <lineage>
        <taxon>Bacteria</taxon>
        <taxon>Bacillati</taxon>
        <taxon>Actinomycetota</taxon>
        <taxon>Actinomycetes</taxon>
        <taxon>Kitasatosporales</taxon>
        <taxon>Streptomycetaceae</taxon>
        <taxon>Streptomyces</taxon>
    </lineage>
</organism>
<name>A0ABW2GD35_9ACTN</name>
<dbReference type="EMBL" id="JBHSZO010000006">
    <property type="protein sequence ID" value="MFC7217697.1"/>
    <property type="molecule type" value="Genomic_DNA"/>
</dbReference>
<dbReference type="Proteomes" id="UP001596413">
    <property type="component" value="Unassembled WGS sequence"/>
</dbReference>
<keyword evidence="2" id="KW-1185">Reference proteome</keyword>
<comment type="caution">
    <text evidence="1">The sequence shown here is derived from an EMBL/GenBank/DDBJ whole genome shotgun (WGS) entry which is preliminary data.</text>
</comment>